<evidence type="ECO:0000256" key="3">
    <source>
        <dbReference type="ARBA" id="ARBA00022448"/>
    </source>
</evidence>
<name>A0A061SB81_9CHLO</name>
<proteinExistence type="inferred from homology"/>
<comment type="similarity">
    <text evidence="2">Belongs to the WD repeat SEC13 family.</text>
</comment>
<keyword evidence="7" id="KW-0539">Nucleus</keyword>
<evidence type="ECO:0000256" key="2">
    <source>
        <dbReference type="ARBA" id="ARBA00010102"/>
    </source>
</evidence>
<evidence type="ECO:0000256" key="1">
    <source>
        <dbReference type="ARBA" id="ARBA00004259"/>
    </source>
</evidence>
<dbReference type="Pfam" id="PF00400">
    <property type="entry name" value="WD40"/>
    <property type="match status" value="1"/>
</dbReference>
<keyword evidence="3" id="KW-0813">Transport</keyword>
<dbReference type="PANTHER" id="PTHR11024">
    <property type="entry name" value="NUCLEAR PORE COMPLEX PROTEIN SEC13 / SEH1 FAMILY MEMBER"/>
    <property type="match status" value="1"/>
</dbReference>
<organism evidence="8">
    <name type="scientific">Tetraselmis sp. GSL018</name>
    <dbReference type="NCBI Taxonomy" id="582737"/>
    <lineage>
        <taxon>Eukaryota</taxon>
        <taxon>Viridiplantae</taxon>
        <taxon>Chlorophyta</taxon>
        <taxon>core chlorophytes</taxon>
        <taxon>Chlorodendrophyceae</taxon>
        <taxon>Chlorodendrales</taxon>
        <taxon>Chlorodendraceae</taxon>
        <taxon>Tetraselmis</taxon>
    </lineage>
</organism>
<dbReference type="InterPro" id="IPR037363">
    <property type="entry name" value="Sec13/Seh1_fam"/>
</dbReference>
<dbReference type="InterPro" id="IPR036322">
    <property type="entry name" value="WD40_repeat_dom_sf"/>
</dbReference>
<keyword evidence="4" id="KW-0853">WD repeat</keyword>
<dbReference type="InterPro" id="IPR015943">
    <property type="entry name" value="WD40/YVTN_repeat-like_dom_sf"/>
</dbReference>
<dbReference type="InterPro" id="IPR001680">
    <property type="entry name" value="WD40_rpt"/>
</dbReference>
<evidence type="ECO:0000256" key="6">
    <source>
        <dbReference type="ARBA" id="ARBA00022927"/>
    </source>
</evidence>
<evidence type="ECO:0000313" key="8">
    <source>
        <dbReference type="EMBL" id="JAC82422.1"/>
    </source>
</evidence>
<evidence type="ECO:0000256" key="7">
    <source>
        <dbReference type="ARBA" id="ARBA00023242"/>
    </source>
</evidence>
<dbReference type="GO" id="GO:0031080">
    <property type="term" value="C:nuclear pore outer ring"/>
    <property type="evidence" value="ECO:0007669"/>
    <property type="project" value="TreeGrafter"/>
</dbReference>
<keyword evidence="6" id="KW-0653">Protein transport</keyword>
<sequence>MAEALNITSKPIEVEGSILSASYNQHGNLLACCTADGLIRVYTNEKGEDLALRVTIKAGVPTGEGEFRLAWAHPEFGNVLAASFGGQALGVWEELPGQDGPEWRRAALLSDSRAAVRDVSFVPKDFGLQLAAAFADGTARIYEPLAPFGAEEWALVSTLRAVSDAACTCLAWQRPPANGPLPLLAAGGSKGGVAVWRRVEAVMDWHHCTTFAAGATAGVSCMHWAPALGRPQELLAVGSASAVEVWSLTGTADSSMQAEMVARLDAGASVWKVEWNMLGTALAVSTEAREVLIFTPTLLGEFNLTAKFAGDAAMAPGAAMDH</sequence>
<dbReference type="GO" id="GO:0015031">
    <property type="term" value="P:protein transport"/>
    <property type="evidence" value="ECO:0007669"/>
    <property type="project" value="UniProtKB-KW"/>
</dbReference>
<protein>
    <submittedName>
        <fullName evidence="8">Nucleoporin SEH1</fullName>
    </submittedName>
</protein>
<evidence type="ECO:0000256" key="5">
    <source>
        <dbReference type="ARBA" id="ARBA00022737"/>
    </source>
</evidence>
<dbReference type="GO" id="GO:0005198">
    <property type="term" value="F:structural molecule activity"/>
    <property type="evidence" value="ECO:0007669"/>
    <property type="project" value="InterPro"/>
</dbReference>
<accession>A0A061SB81</accession>
<dbReference type="Gene3D" id="2.130.10.10">
    <property type="entry name" value="YVTN repeat-like/Quinoprotein amine dehydrogenase"/>
    <property type="match status" value="1"/>
</dbReference>
<keyword evidence="5" id="KW-0677">Repeat</keyword>
<dbReference type="AlphaFoldDB" id="A0A061SB81"/>
<dbReference type="EMBL" id="GBEZ01002651">
    <property type="protein sequence ID" value="JAC82422.1"/>
    <property type="molecule type" value="Transcribed_RNA"/>
</dbReference>
<dbReference type="PANTHER" id="PTHR11024:SF3">
    <property type="entry name" value="NUCLEOPORIN SEH1"/>
    <property type="match status" value="1"/>
</dbReference>
<comment type="subcellular location">
    <subcellularLocation>
        <location evidence="1">Nucleus envelope</location>
    </subcellularLocation>
</comment>
<dbReference type="GO" id="GO:0035859">
    <property type="term" value="C:Seh1-associated complex"/>
    <property type="evidence" value="ECO:0007669"/>
    <property type="project" value="TreeGrafter"/>
</dbReference>
<evidence type="ECO:0000256" key="4">
    <source>
        <dbReference type="ARBA" id="ARBA00022574"/>
    </source>
</evidence>
<dbReference type="GO" id="GO:0034198">
    <property type="term" value="P:cellular response to amino acid starvation"/>
    <property type="evidence" value="ECO:0007669"/>
    <property type="project" value="TreeGrafter"/>
</dbReference>
<gene>
    <name evidence="8" type="primary">SEH1</name>
    <name evidence="8" type="ORF">TSPGSL018_5762</name>
</gene>
<dbReference type="SMART" id="SM00320">
    <property type="entry name" value="WD40"/>
    <property type="match status" value="5"/>
</dbReference>
<reference evidence="8" key="1">
    <citation type="submission" date="2014-05" db="EMBL/GenBank/DDBJ databases">
        <title>The transcriptome of the halophilic microalga Tetraselmis sp. GSL018 isolated from the Great Salt Lake, Utah.</title>
        <authorList>
            <person name="Jinkerson R.E."/>
            <person name="D'Adamo S."/>
            <person name="Posewitz M.C."/>
        </authorList>
    </citation>
    <scope>NUCLEOTIDE SEQUENCE</scope>
    <source>
        <strain evidence="8">GSL018</strain>
    </source>
</reference>
<dbReference type="SUPFAM" id="SSF50978">
    <property type="entry name" value="WD40 repeat-like"/>
    <property type="match status" value="1"/>
</dbReference>
<dbReference type="GO" id="GO:1904263">
    <property type="term" value="P:positive regulation of TORC1 signaling"/>
    <property type="evidence" value="ECO:0007669"/>
    <property type="project" value="TreeGrafter"/>
</dbReference>